<evidence type="ECO:0000313" key="1">
    <source>
        <dbReference type="EMBL" id="NIJ56221.1"/>
    </source>
</evidence>
<protein>
    <submittedName>
        <fullName evidence="1">Uncharacterized protein</fullName>
    </submittedName>
</protein>
<gene>
    <name evidence="1" type="ORF">FHS82_000034</name>
</gene>
<evidence type="ECO:0000313" key="2">
    <source>
        <dbReference type="Proteomes" id="UP001429580"/>
    </source>
</evidence>
<accession>A0ABX0UTD3</accession>
<dbReference type="Proteomes" id="UP001429580">
    <property type="component" value="Unassembled WGS sequence"/>
</dbReference>
<dbReference type="RefSeq" id="WP_166947514.1">
    <property type="nucleotide sequence ID" value="NZ_JAASQI010000001.1"/>
</dbReference>
<reference evidence="1 2" key="1">
    <citation type="submission" date="2020-03" db="EMBL/GenBank/DDBJ databases">
        <title>Genomic Encyclopedia of Type Strains, Phase IV (KMG-IV): sequencing the most valuable type-strain genomes for metagenomic binning, comparative biology and taxonomic classification.</title>
        <authorList>
            <person name="Goeker M."/>
        </authorList>
    </citation>
    <scope>NUCLEOTIDE SEQUENCE [LARGE SCALE GENOMIC DNA]</scope>
    <source>
        <strain evidence="1 2">DSM 103870</strain>
    </source>
</reference>
<organism evidence="1 2">
    <name type="scientific">Pseudochelatococcus lubricantis</name>
    <dbReference type="NCBI Taxonomy" id="1538102"/>
    <lineage>
        <taxon>Bacteria</taxon>
        <taxon>Pseudomonadati</taxon>
        <taxon>Pseudomonadota</taxon>
        <taxon>Alphaproteobacteria</taxon>
        <taxon>Hyphomicrobiales</taxon>
        <taxon>Chelatococcaceae</taxon>
        <taxon>Pseudochelatococcus</taxon>
    </lineage>
</organism>
<keyword evidence="2" id="KW-1185">Reference proteome</keyword>
<name>A0ABX0UTD3_9HYPH</name>
<sequence>MADTFPRNAAEFADMALLLAERLVSSNDAGDAFAAILAAAHLPDWYFKADRGVGFGPSQKDVLRKQFPTYGLLLDLGNGVKHAKRAVGKPHPDDLQQELVAWESADFWQHAGHPDHPYWAVEFGGRSRSISALCESFIKGFRKEHQF</sequence>
<comment type="caution">
    <text evidence="1">The sequence shown here is derived from an EMBL/GenBank/DDBJ whole genome shotgun (WGS) entry which is preliminary data.</text>
</comment>
<dbReference type="EMBL" id="JAASQI010000001">
    <property type="protein sequence ID" value="NIJ56221.1"/>
    <property type="molecule type" value="Genomic_DNA"/>
</dbReference>
<proteinExistence type="predicted"/>